<gene>
    <name evidence="4" type="ORF">GCM10009665_50950</name>
</gene>
<keyword evidence="2" id="KW-0812">Transmembrane</keyword>
<keyword evidence="2" id="KW-1133">Transmembrane helix</keyword>
<evidence type="ECO:0000256" key="1">
    <source>
        <dbReference type="SAM" id="MobiDB-lite"/>
    </source>
</evidence>
<feature type="transmembrane region" description="Helical" evidence="2">
    <location>
        <begin position="98"/>
        <end position="118"/>
    </location>
</feature>
<evidence type="ECO:0000259" key="3">
    <source>
        <dbReference type="Pfam" id="PF13559"/>
    </source>
</evidence>
<dbReference type="EMBL" id="BAAALF010000108">
    <property type="protein sequence ID" value="GAA1254135.1"/>
    <property type="molecule type" value="Genomic_DNA"/>
</dbReference>
<comment type="caution">
    <text evidence="4">The sequence shown here is derived from an EMBL/GenBank/DDBJ whole genome shotgun (WGS) entry which is preliminary data.</text>
</comment>
<keyword evidence="2" id="KW-0472">Membrane</keyword>
<name>A0ABN1WSL6_9ACTN</name>
<protein>
    <submittedName>
        <fullName evidence="4">DUF4129 domain-containing protein</fullName>
    </submittedName>
</protein>
<proteinExistence type="predicted"/>
<keyword evidence="5" id="KW-1185">Reference proteome</keyword>
<evidence type="ECO:0000256" key="2">
    <source>
        <dbReference type="SAM" id="Phobius"/>
    </source>
</evidence>
<feature type="transmembrane region" description="Helical" evidence="2">
    <location>
        <begin position="161"/>
        <end position="185"/>
    </location>
</feature>
<dbReference type="Proteomes" id="UP001500037">
    <property type="component" value="Unassembled WGS sequence"/>
</dbReference>
<feature type="region of interest" description="Disordered" evidence="1">
    <location>
        <begin position="124"/>
        <end position="152"/>
    </location>
</feature>
<dbReference type="RefSeq" id="WP_344444307.1">
    <property type="nucleotide sequence ID" value="NZ_BAAALF010000108.1"/>
</dbReference>
<organism evidence="4 5">
    <name type="scientific">Kitasatospora nipponensis</name>
    <dbReference type="NCBI Taxonomy" id="258049"/>
    <lineage>
        <taxon>Bacteria</taxon>
        <taxon>Bacillati</taxon>
        <taxon>Actinomycetota</taxon>
        <taxon>Actinomycetes</taxon>
        <taxon>Kitasatosporales</taxon>
        <taxon>Streptomycetaceae</taxon>
        <taxon>Kitasatospora</taxon>
    </lineage>
</organism>
<dbReference type="Pfam" id="PF13559">
    <property type="entry name" value="DUF4129"/>
    <property type="match status" value="1"/>
</dbReference>
<evidence type="ECO:0000313" key="4">
    <source>
        <dbReference type="EMBL" id="GAA1254135.1"/>
    </source>
</evidence>
<sequence length="323" mass="33759">MTRPQDPPSRPGPGPRAPGVRPALAALAVAGLAFAALVLHPAGGLVAGGAAPLNDLLGPVILLCLGWMLFVDRIFRRYRTAVRTLEDLPPRAERLRGAALRVLPFLALAVPVALLLAYRASQPPAKKSADDDAGGAAVIPHRTTDGGAGQHPPHVAQHTGLLHLVVLVFEIALPVVVLVAALLVWRRLRRVSFGRVQVSRRAGLVAGTDTGLARAVDSARRALHGSDARAAVIACYVAMEDSLAATGVARQIADSPTDLLERAVADGVVRASDAGALTALFREARFSRHPMDQTHLARARAALDAIAAHLPAAPLDTPVEANT</sequence>
<reference evidence="4 5" key="1">
    <citation type="journal article" date="2019" name="Int. J. Syst. Evol. Microbiol.">
        <title>The Global Catalogue of Microorganisms (GCM) 10K type strain sequencing project: providing services to taxonomists for standard genome sequencing and annotation.</title>
        <authorList>
            <consortium name="The Broad Institute Genomics Platform"/>
            <consortium name="The Broad Institute Genome Sequencing Center for Infectious Disease"/>
            <person name="Wu L."/>
            <person name="Ma J."/>
        </authorList>
    </citation>
    <scope>NUCLEOTIDE SEQUENCE [LARGE SCALE GENOMIC DNA]</scope>
    <source>
        <strain evidence="4 5">JCM 13004</strain>
    </source>
</reference>
<accession>A0ABN1WSL6</accession>
<evidence type="ECO:0000313" key="5">
    <source>
        <dbReference type="Proteomes" id="UP001500037"/>
    </source>
</evidence>
<dbReference type="InterPro" id="IPR025403">
    <property type="entry name" value="TgpA-like_C"/>
</dbReference>
<feature type="transmembrane region" description="Helical" evidence="2">
    <location>
        <begin position="57"/>
        <end position="75"/>
    </location>
</feature>
<feature type="domain" description="Protein-glutamine gamma-glutamyltransferase-like C-terminal" evidence="3">
    <location>
        <begin position="235"/>
        <end position="304"/>
    </location>
</feature>